<dbReference type="Proteomes" id="UP000284557">
    <property type="component" value="Unassembled WGS sequence"/>
</dbReference>
<feature type="region of interest" description="Disordered" evidence="1">
    <location>
        <begin position="1"/>
        <end position="37"/>
    </location>
</feature>
<evidence type="ECO:0008006" key="4">
    <source>
        <dbReference type="Google" id="ProtNLM"/>
    </source>
</evidence>
<dbReference type="AlphaFoldDB" id="A0ABD7HNP2"/>
<protein>
    <recommendedName>
        <fullName evidence="4">Bacteriophage protein</fullName>
    </recommendedName>
</protein>
<proteinExistence type="predicted"/>
<evidence type="ECO:0000313" key="2">
    <source>
        <dbReference type="EMBL" id="RIT36893.1"/>
    </source>
</evidence>
<sequence>MTEQWIVNPNRMEPGPNKPGRNGHFRSDPDSPPPAAPEEVCQVRIVLPSTWTQVPVDPDGSVTFGGSHWSLVVGAARAFARDYVDDDVLPPFGYFDAGAWWWWDGTTSEESILEGPDAADYVREYLQLLYPGAELIITEGQ</sequence>
<organism evidence="2 3">
    <name type="scientific">Mycobacteroides abscessus</name>
    <dbReference type="NCBI Taxonomy" id="36809"/>
    <lineage>
        <taxon>Bacteria</taxon>
        <taxon>Bacillati</taxon>
        <taxon>Actinomycetota</taxon>
        <taxon>Actinomycetes</taxon>
        <taxon>Mycobacteriales</taxon>
        <taxon>Mycobacteriaceae</taxon>
        <taxon>Mycobacteroides</taxon>
    </lineage>
</organism>
<comment type="caution">
    <text evidence="2">The sequence shown here is derived from an EMBL/GenBank/DDBJ whole genome shotgun (WGS) entry which is preliminary data.</text>
</comment>
<accession>A0ABD7HNP2</accession>
<reference evidence="2 3" key="1">
    <citation type="submission" date="2018-08" db="EMBL/GenBank/DDBJ databases">
        <title>Linezolid Resistance in Mycobacterium abscessus: MIC Distribution and Comprehensive Investigation of Resistance Mechanisms.</title>
        <authorList>
            <person name="Ye M."/>
            <person name="Xu L."/>
            <person name="Zou Y."/>
            <person name="Li B."/>
            <person name="Guo Q."/>
            <person name="Zhang Y."/>
            <person name="Zhan M."/>
            <person name="Xu B."/>
            <person name="Yu F."/>
            <person name="Zhang Z."/>
            <person name="Chu H."/>
        </authorList>
    </citation>
    <scope>NUCLEOTIDE SEQUENCE [LARGE SCALE GENOMIC DNA]</scope>
    <source>
        <strain evidence="2 3">G143</strain>
    </source>
</reference>
<evidence type="ECO:0000313" key="3">
    <source>
        <dbReference type="Proteomes" id="UP000284557"/>
    </source>
</evidence>
<dbReference type="RefSeq" id="WP_119596537.1">
    <property type="nucleotide sequence ID" value="NZ_QXBN01000012.1"/>
</dbReference>
<dbReference type="EMBL" id="QXBN01000012">
    <property type="protein sequence ID" value="RIT36893.1"/>
    <property type="molecule type" value="Genomic_DNA"/>
</dbReference>
<evidence type="ECO:0000256" key="1">
    <source>
        <dbReference type="SAM" id="MobiDB-lite"/>
    </source>
</evidence>
<name>A0ABD7HNP2_9MYCO</name>
<gene>
    <name evidence="2" type="ORF">D2E76_16730</name>
</gene>